<dbReference type="GO" id="GO:0046872">
    <property type="term" value="F:metal ion binding"/>
    <property type="evidence" value="ECO:0007669"/>
    <property type="project" value="UniProtKB-KW"/>
</dbReference>
<protein>
    <recommendedName>
        <fullName evidence="19">Cation-transporting P-type ATPase N-terminal domain-containing protein</fullName>
    </recommendedName>
</protein>
<feature type="transmembrane region" description="Helical" evidence="14">
    <location>
        <begin position="52"/>
        <end position="73"/>
    </location>
</feature>
<keyword evidence="6" id="KW-0256">Endoplasmic reticulum</keyword>
<dbReference type="InterPro" id="IPR036412">
    <property type="entry name" value="HAD-like_sf"/>
</dbReference>
<keyword evidence="8" id="KW-0460">Magnesium</keyword>
<dbReference type="InterPro" id="IPR008250">
    <property type="entry name" value="ATPase_P-typ_transduc_dom_A_sf"/>
</dbReference>
<reference evidence="18" key="1">
    <citation type="submission" date="2018-11" db="EMBL/GenBank/DDBJ databases">
        <authorList>
            <consortium name="Genoscope - CEA"/>
            <person name="William W."/>
        </authorList>
    </citation>
    <scope>NUCLEOTIDE SEQUENCE</scope>
</reference>
<evidence type="ECO:0000259" key="16">
    <source>
        <dbReference type="Pfam" id="PF23143"/>
    </source>
</evidence>
<dbReference type="InterPro" id="IPR057255">
    <property type="entry name" value="2TM_P5A-ATPase"/>
</dbReference>
<dbReference type="PANTHER" id="PTHR45630">
    <property type="entry name" value="CATION-TRANSPORTING ATPASE-RELATED"/>
    <property type="match status" value="1"/>
</dbReference>
<dbReference type="Gene3D" id="3.40.50.1000">
    <property type="entry name" value="HAD superfamily/HAD-like"/>
    <property type="match status" value="1"/>
</dbReference>
<keyword evidence="7" id="KW-0067">ATP-binding</keyword>
<dbReference type="SUPFAM" id="SSF81660">
    <property type="entry name" value="Metal cation-transporting ATPase, ATP-binding domain N"/>
    <property type="match status" value="1"/>
</dbReference>
<dbReference type="FunFam" id="2.70.150.10:FF:000027">
    <property type="entry name" value="Cation-transporting ATPase"/>
    <property type="match status" value="1"/>
</dbReference>
<feature type="transmembrane region" description="Helical" evidence="14">
    <location>
        <begin position="403"/>
        <end position="422"/>
    </location>
</feature>
<dbReference type="FunFam" id="3.40.50.1000:FF:000109">
    <property type="entry name" value="Cation-transporting ATPase"/>
    <property type="match status" value="1"/>
</dbReference>
<keyword evidence="12" id="KW-0175">Coiled coil</keyword>
<dbReference type="InterPro" id="IPR018303">
    <property type="entry name" value="ATPase_P-typ_P_site"/>
</dbReference>
<feature type="domain" description="P5A-ATPase transmembrane helical hairpin" evidence="16">
    <location>
        <begin position="20"/>
        <end position="85"/>
    </location>
</feature>
<dbReference type="InterPro" id="IPR047820">
    <property type="entry name" value="P5A-type_ATPase"/>
</dbReference>
<keyword evidence="5" id="KW-0547">Nucleotide-binding</keyword>
<dbReference type="SFLD" id="SFLDG00002">
    <property type="entry name" value="C1.7:_P-type_atpase_like"/>
    <property type="match status" value="1"/>
</dbReference>
<evidence type="ECO:0000256" key="9">
    <source>
        <dbReference type="ARBA" id="ARBA00022967"/>
    </source>
</evidence>
<sequence>MTSFRVGGKVVDKVDLRRKKHWAWRLDVWPFAILYATWLTMIVPSIDFTDAAIALGGLVAFHILVLLFTAWSVDFKCFVQFSKVNSIDQADACKVTPAKFSGSKEVVPLHFRSQLTGSASSEDMEEIFFDFRKQRFIYSKELGAFSKLPYPTKETFGHYLKCTGHGTEAKVDTATEKWGRNVFDYPQPTFQKLMKENCMEPFFVFQVFCVGLWCLDEFWYYSVFTLFMLFTFESTMAKARLKTLTDLRRVRVDSQTVMVYRCGKWAKLLGTDLLPGDVVSIGRPSTQTGGEDKTVPADMLLLVGSAIVNEAILTGESTPQWKVPIAGERSDNKLSIKRGKNHVLFGGTKILQHSPDKSFPLKTPDGGCLAVVLRTGFETSQGKLMRTILFSTERVTANSWESGLFILFLVVFAVIAAGYVLVKGLEDPTRSKYKLLLGCSLIITSVIPPELPMELSIAVNTSLLALSRRGIFCTEPFRIPFAGKVDLCCFDKTGTLTSDDMEFRGVGGLTDSVEAETDMSKVPVRTLEILASCHALVFVDNKLVGDPLEKAALKGIDWSYKSDEKALPRKGNGTSVQIMQRYHFASHLKRMSVIVCIQQEYFVFVKGAPETIQDRLVDVPASYIETYKRYTRQGSRVLALAFKRLPDMTVASEAREMDRDAVESDLTFAGFAVFNCPIRSDSAAVLLELKNSSHDLVMITGDQALTACHVASQVHIVSNPVLILGQSKPGDKYKWVSPDEKEIIPYSDKEIETLAETHDLCIGGDSIEMLQATSAILRVIPFVKVFARVAPQQKELILTTFKDVGRGTLMCGDGTNDVGALKQAHVGVALLNAVPPSSTESSKDDSKSKKPKPPSEPTISKTAIQNGEGSLTPQNRHLTAAELQRQKLKKMMDELNSDEGDGRSAPLVKLGDASMASPFTAKHASVAPVTDIIRQGRSTLVTTLQMFKILGLNCLATAYVLSVMYLDGVKLGDVQATISGVLTAAFFLFISHARPLQTLSAERPHPSVFSLYLFLSLLGQFAVHITFLIYSVKEAEKHMPEECIEPDATFHPNLVNTVSYMVSMMLQVATFAVNYMGHPFNQSIRENKPFFYALIAGAGFFTVIASDLFRDLNDSLKLVPLPEGMRDKLLLWALLMFVICYSWERFLRWAFPGKIPSWKHKQRSVAANLEKKKKGSLLDAATTFTALFISSAFTLVWSGPILSSSSPHRSQGGYVRMSDKITPRPIRLKRSTMDPSFVSSFTSSGKAAFVKVKLEHAKHVSSEDDTSSSGNKALVAVKLEKEEEEEQEEAGLLVTTTTTRRPPKRKRLADLVERFEKQRTSQRGLTTRWNTERIDFSEQVIVDVLKEKGASFDAPVSRSELRASARGKIGDTGLLDHLLKHIDGNVTPGGADRFRRCHDTEGTMQYWLESADLLKIKRESGVPDPNWVPPPWWKLQGANGVIKIEPGVDDDEPSASTSELKEEMDRMKSEIKELVSELALIKRECGITDPDLIPLAQWKIQSSSHLHESSAVSSKLREELDQIKSDIKKLVSKPKLPDHAEANEKLFKEIVSWKVKTDKQIAEISKSLTSTQGMVKELVSWKDKVEQKLVGISNTVQANGTNAFNPAPQSWEHILHNANLDDFTVNGFEPWDVDADLIDVLPEAVRPDKYSLPPNARKSSFQDHMWFEEQSVLNSEMQRTESCMTRGDSRSSNQDKTEMRPCPRADIDDANIVSQETLKELVNWKAKAEQQLMEMSDAVRALQG</sequence>
<comment type="similarity">
    <text evidence="2">Belongs to the cation transport ATPase (P-type) (TC 3.A.3) family. Type V subfamily.</text>
</comment>
<dbReference type="Pfam" id="PF25874">
    <property type="entry name" value="WHD_plant_repro"/>
    <property type="match status" value="1"/>
</dbReference>
<evidence type="ECO:0000256" key="13">
    <source>
        <dbReference type="SAM" id="MobiDB-lite"/>
    </source>
</evidence>
<dbReference type="PRINTS" id="PR00119">
    <property type="entry name" value="CATATPASE"/>
</dbReference>
<feature type="region of interest" description="Disordered" evidence="13">
    <location>
        <begin position="1678"/>
        <end position="1704"/>
    </location>
</feature>
<dbReference type="InterPro" id="IPR023299">
    <property type="entry name" value="ATPase_P-typ_cyto_dom_N"/>
</dbReference>
<feature type="transmembrane region" description="Helical" evidence="14">
    <location>
        <begin position="972"/>
        <end position="990"/>
    </location>
</feature>
<evidence type="ECO:0000256" key="3">
    <source>
        <dbReference type="ARBA" id="ARBA00022692"/>
    </source>
</evidence>
<feature type="transmembrane region" description="Helical" evidence="14">
    <location>
        <begin position="1129"/>
        <end position="1151"/>
    </location>
</feature>
<name>A0A3P5YAR0_BRACM</name>
<feature type="transmembrane region" description="Helical" evidence="14">
    <location>
        <begin position="1177"/>
        <end position="1197"/>
    </location>
</feature>
<dbReference type="InterPro" id="IPR059000">
    <property type="entry name" value="ATPase_P-type_domA"/>
</dbReference>
<dbReference type="InterPro" id="IPR006544">
    <property type="entry name" value="P-type_TPase_V"/>
</dbReference>
<feature type="domain" description="PTC1-like winged helix-turn-helix" evidence="17">
    <location>
        <begin position="1328"/>
        <end position="1410"/>
    </location>
</feature>
<proteinExistence type="inferred from homology"/>
<dbReference type="Pfam" id="PF13246">
    <property type="entry name" value="Cation_ATPase"/>
    <property type="match status" value="1"/>
</dbReference>
<evidence type="ECO:0000313" key="18">
    <source>
        <dbReference type="EMBL" id="VDC58720.1"/>
    </source>
</evidence>
<dbReference type="CDD" id="cd07543">
    <property type="entry name" value="P-type_ATPase_cation"/>
    <property type="match status" value="1"/>
</dbReference>
<dbReference type="SFLD" id="SFLDF00027">
    <property type="entry name" value="p-type_atpase"/>
    <property type="match status" value="1"/>
</dbReference>
<feature type="coiled-coil region" evidence="12">
    <location>
        <begin position="1457"/>
        <end position="1484"/>
    </location>
</feature>
<feature type="transmembrane region" description="Helical" evidence="14">
    <location>
        <begin position="1058"/>
        <end position="1077"/>
    </location>
</feature>
<feature type="compositionally biased region" description="Polar residues" evidence="13">
    <location>
        <begin position="862"/>
        <end position="876"/>
    </location>
</feature>
<dbReference type="GO" id="GO:0005789">
    <property type="term" value="C:endoplasmic reticulum membrane"/>
    <property type="evidence" value="ECO:0007669"/>
    <property type="project" value="UniProtKB-SubCell"/>
</dbReference>
<evidence type="ECO:0000256" key="8">
    <source>
        <dbReference type="ARBA" id="ARBA00022842"/>
    </source>
</evidence>
<dbReference type="InterPro" id="IPR023298">
    <property type="entry name" value="ATPase_P-typ_TM_dom_sf"/>
</dbReference>
<dbReference type="FunFam" id="3.40.1110.10:FF:000027">
    <property type="entry name" value="Cation-transporting ATPase"/>
    <property type="match status" value="1"/>
</dbReference>
<feature type="compositionally biased region" description="Basic and acidic residues" evidence="13">
    <location>
        <begin position="1687"/>
        <end position="1704"/>
    </location>
</feature>
<dbReference type="NCBIfam" id="TIGR01494">
    <property type="entry name" value="ATPase_P-type"/>
    <property type="match status" value="1"/>
</dbReference>
<dbReference type="PROSITE" id="PS01229">
    <property type="entry name" value="COF_2"/>
    <property type="match status" value="1"/>
</dbReference>
<dbReference type="Pfam" id="PF00122">
    <property type="entry name" value="E1-E2_ATPase"/>
    <property type="match status" value="1"/>
</dbReference>
<evidence type="ECO:0000256" key="6">
    <source>
        <dbReference type="ARBA" id="ARBA00022824"/>
    </source>
</evidence>
<dbReference type="GO" id="GO:0016887">
    <property type="term" value="F:ATP hydrolysis activity"/>
    <property type="evidence" value="ECO:0007669"/>
    <property type="project" value="InterPro"/>
</dbReference>
<evidence type="ECO:0008006" key="19">
    <source>
        <dbReference type="Google" id="ProtNLM"/>
    </source>
</evidence>
<dbReference type="GO" id="GO:0005524">
    <property type="term" value="F:ATP binding"/>
    <property type="evidence" value="ECO:0007669"/>
    <property type="project" value="UniProtKB-KW"/>
</dbReference>
<evidence type="ECO:0000256" key="12">
    <source>
        <dbReference type="SAM" id="Coils"/>
    </source>
</evidence>
<dbReference type="InterPro" id="IPR059080">
    <property type="entry name" value="WHD_PTC1"/>
</dbReference>
<dbReference type="SFLD" id="SFLDS00003">
    <property type="entry name" value="Haloacid_Dehalogenase"/>
    <property type="match status" value="1"/>
</dbReference>
<dbReference type="SUPFAM" id="SSF81653">
    <property type="entry name" value="Calcium ATPase, transduction domain A"/>
    <property type="match status" value="1"/>
</dbReference>
<dbReference type="GO" id="GO:0140358">
    <property type="term" value="F:P-type transmembrane transporter activity"/>
    <property type="evidence" value="ECO:0007669"/>
    <property type="project" value="InterPro"/>
</dbReference>
<keyword evidence="3 14" id="KW-0812">Transmembrane</keyword>
<feature type="transmembrane region" description="Helical" evidence="14">
    <location>
        <begin position="26"/>
        <end position="46"/>
    </location>
</feature>
<evidence type="ECO:0000256" key="1">
    <source>
        <dbReference type="ARBA" id="ARBA00004477"/>
    </source>
</evidence>
<dbReference type="Gene3D" id="2.70.150.10">
    <property type="entry name" value="Calcium-transporting ATPase, cytoplasmic transduction domain A"/>
    <property type="match status" value="1"/>
</dbReference>
<feature type="domain" description="P-type ATPase A" evidence="15">
    <location>
        <begin position="254"/>
        <end position="387"/>
    </location>
</feature>
<dbReference type="PROSITE" id="PS00154">
    <property type="entry name" value="ATPASE_E1_E2"/>
    <property type="match status" value="1"/>
</dbReference>
<evidence type="ECO:0000256" key="2">
    <source>
        <dbReference type="ARBA" id="ARBA00006000"/>
    </source>
</evidence>
<dbReference type="SUPFAM" id="SSF81665">
    <property type="entry name" value="Calcium ATPase, transmembrane domain M"/>
    <property type="match status" value="1"/>
</dbReference>
<dbReference type="InterPro" id="IPR023214">
    <property type="entry name" value="HAD_sf"/>
</dbReference>
<evidence type="ECO:0000256" key="7">
    <source>
        <dbReference type="ARBA" id="ARBA00022840"/>
    </source>
</evidence>
<keyword evidence="11 14" id="KW-0472">Membrane</keyword>
<dbReference type="InterPro" id="IPR044492">
    <property type="entry name" value="P_typ_ATPase_HD_dom"/>
</dbReference>
<feature type="region of interest" description="Disordered" evidence="13">
    <location>
        <begin position="833"/>
        <end position="876"/>
    </location>
</feature>
<evidence type="ECO:0000256" key="11">
    <source>
        <dbReference type="ARBA" id="ARBA00023136"/>
    </source>
</evidence>
<dbReference type="NCBIfam" id="TIGR01657">
    <property type="entry name" value="P-ATPase-V"/>
    <property type="match status" value="1"/>
</dbReference>
<evidence type="ECO:0000256" key="5">
    <source>
        <dbReference type="ARBA" id="ARBA00022741"/>
    </source>
</evidence>
<dbReference type="Pfam" id="PF23143">
    <property type="entry name" value="2TM_P5A-ATPase"/>
    <property type="match status" value="1"/>
</dbReference>
<feature type="transmembrane region" description="Helical" evidence="14">
    <location>
        <begin position="947"/>
        <end position="966"/>
    </location>
</feature>
<keyword evidence="4" id="KW-0479">Metal-binding</keyword>
<gene>
    <name evidence="18" type="ORF">BRAA09T36331Z</name>
</gene>
<dbReference type="Gene3D" id="3.40.1110.10">
    <property type="entry name" value="Calcium-transporting ATPase, cytoplasmic domain N"/>
    <property type="match status" value="1"/>
</dbReference>
<evidence type="ECO:0000259" key="17">
    <source>
        <dbReference type="Pfam" id="PF25874"/>
    </source>
</evidence>
<organism evidence="18">
    <name type="scientific">Brassica campestris</name>
    <name type="common">Field mustard</name>
    <dbReference type="NCBI Taxonomy" id="3711"/>
    <lineage>
        <taxon>Eukaryota</taxon>
        <taxon>Viridiplantae</taxon>
        <taxon>Streptophyta</taxon>
        <taxon>Embryophyta</taxon>
        <taxon>Tracheophyta</taxon>
        <taxon>Spermatophyta</taxon>
        <taxon>Magnoliopsida</taxon>
        <taxon>eudicotyledons</taxon>
        <taxon>Gunneridae</taxon>
        <taxon>Pentapetalae</taxon>
        <taxon>rosids</taxon>
        <taxon>malvids</taxon>
        <taxon>Brassicales</taxon>
        <taxon>Brassicaceae</taxon>
        <taxon>Brassiceae</taxon>
        <taxon>Brassica</taxon>
    </lineage>
</organism>
<feature type="transmembrane region" description="Helical" evidence="14">
    <location>
        <begin position="202"/>
        <end position="221"/>
    </location>
</feature>
<feature type="transmembrane region" description="Helical" evidence="14">
    <location>
        <begin position="1089"/>
        <end position="1109"/>
    </location>
</feature>
<dbReference type="PANTHER" id="PTHR45630:SF7">
    <property type="entry name" value="ENDOPLASMIC RETICULUM TRANSMEMBRANE HELIX TRANSLOCASE"/>
    <property type="match status" value="1"/>
</dbReference>
<evidence type="ECO:0000256" key="14">
    <source>
        <dbReference type="SAM" id="Phobius"/>
    </source>
</evidence>
<evidence type="ECO:0000259" key="15">
    <source>
        <dbReference type="Pfam" id="PF00122"/>
    </source>
</evidence>
<dbReference type="EMBL" id="LR031568">
    <property type="protein sequence ID" value="VDC58720.1"/>
    <property type="molecule type" value="Genomic_DNA"/>
</dbReference>
<keyword evidence="10 14" id="KW-1133">Transmembrane helix</keyword>
<accession>A0A3P5YAR0</accession>
<feature type="transmembrane region" description="Helical" evidence="14">
    <location>
        <begin position="1011"/>
        <end position="1032"/>
    </location>
</feature>
<keyword evidence="9" id="KW-1278">Translocase</keyword>
<dbReference type="InterPro" id="IPR001757">
    <property type="entry name" value="P_typ_ATPase"/>
</dbReference>
<evidence type="ECO:0000256" key="10">
    <source>
        <dbReference type="ARBA" id="ARBA00022989"/>
    </source>
</evidence>
<dbReference type="SUPFAM" id="SSF56784">
    <property type="entry name" value="HAD-like"/>
    <property type="match status" value="1"/>
</dbReference>
<evidence type="ECO:0000256" key="4">
    <source>
        <dbReference type="ARBA" id="ARBA00022723"/>
    </source>
</evidence>
<comment type="subcellular location">
    <subcellularLocation>
        <location evidence="1">Endoplasmic reticulum membrane</location>
        <topology evidence="1">Multi-pass membrane protein</topology>
    </subcellularLocation>
</comment>